<dbReference type="PANTHER" id="PTHR21716">
    <property type="entry name" value="TRANSMEMBRANE PROTEIN"/>
    <property type="match status" value="1"/>
</dbReference>
<dbReference type="GO" id="GO:0055085">
    <property type="term" value="P:transmembrane transport"/>
    <property type="evidence" value="ECO:0007669"/>
    <property type="project" value="TreeGrafter"/>
</dbReference>
<dbReference type="Proteomes" id="UP000464013">
    <property type="component" value="Chromosome"/>
</dbReference>
<feature type="transmembrane region" description="Helical" evidence="6">
    <location>
        <begin position="289"/>
        <end position="306"/>
    </location>
</feature>
<evidence type="ECO:0000256" key="5">
    <source>
        <dbReference type="ARBA" id="ARBA00023136"/>
    </source>
</evidence>
<proteinExistence type="inferred from homology"/>
<evidence type="ECO:0000256" key="6">
    <source>
        <dbReference type="SAM" id="Phobius"/>
    </source>
</evidence>
<feature type="transmembrane region" description="Helical" evidence="6">
    <location>
        <begin position="40"/>
        <end position="72"/>
    </location>
</feature>
<evidence type="ECO:0000256" key="1">
    <source>
        <dbReference type="ARBA" id="ARBA00004141"/>
    </source>
</evidence>
<organism evidence="7 8">
    <name type="scientific">Billgrantia tianxiuensis</name>
    <dbReference type="NCBI Taxonomy" id="2497861"/>
    <lineage>
        <taxon>Bacteria</taxon>
        <taxon>Pseudomonadati</taxon>
        <taxon>Pseudomonadota</taxon>
        <taxon>Gammaproteobacteria</taxon>
        <taxon>Oceanospirillales</taxon>
        <taxon>Halomonadaceae</taxon>
        <taxon>Billgrantia</taxon>
    </lineage>
</organism>
<dbReference type="Pfam" id="PF01594">
    <property type="entry name" value="AI-2E_transport"/>
    <property type="match status" value="1"/>
</dbReference>
<dbReference type="PANTHER" id="PTHR21716:SF64">
    <property type="entry name" value="AI-2 TRANSPORT PROTEIN TQSA"/>
    <property type="match status" value="1"/>
</dbReference>
<name>A0A6I6SG60_9GAMM</name>
<dbReference type="KEGG" id="htx:EKK97_07345"/>
<evidence type="ECO:0000256" key="2">
    <source>
        <dbReference type="ARBA" id="ARBA00009773"/>
    </source>
</evidence>
<reference evidence="7 8" key="1">
    <citation type="submission" date="2019-01" db="EMBL/GenBank/DDBJ databases">
        <title>Complete genome of a denitifying bacterium Halomons sp. BC-M4-5.</title>
        <authorList>
            <person name="Wang L."/>
            <person name="Shao Z."/>
        </authorList>
    </citation>
    <scope>NUCLEOTIDE SEQUENCE [LARGE SCALE GENOMIC DNA]</scope>
    <source>
        <strain evidence="7 8">BC-M4-5</strain>
    </source>
</reference>
<keyword evidence="3 6" id="KW-0812">Transmembrane</keyword>
<dbReference type="GO" id="GO:0016020">
    <property type="term" value="C:membrane"/>
    <property type="evidence" value="ECO:0007669"/>
    <property type="project" value="UniProtKB-SubCell"/>
</dbReference>
<feature type="transmembrane region" description="Helical" evidence="6">
    <location>
        <begin position="168"/>
        <end position="187"/>
    </location>
</feature>
<evidence type="ECO:0000313" key="7">
    <source>
        <dbReference type="EMBL" id="QHC49469.1"/>
    </source>
</evidence>
<comment type="similarity">
    <text evidence="2">Belongs to the autoinducer-2 exporter (AI-2E) (TC 2.A.86) family.</text>
</comment>
<evidence type="ECO:0000256" key="3">
    <source>
        <dbReference type="ARBA" id="ARBA00022692"/>
    </source>
</evidence>
<evidence type="ECO:0000256" key="4">
    <source>
        <dbReference type="ARBA" id="ARBA00022989"/>
    </source>
</evidence>
<feature type="transmembrane region" description="Helical" evidence="6">
    <location>
        <begin position="84"/>
        <end position="112"/>
    </location>
</feature>
<dbReference type="EMBL" id="CP035042">
    <property type="protein sequence ID" value="QHC49469.1"/>
    <property type="molecule type" value="Genomic_DNA"/>
</dbReference>
<accession>A0A6I6SG60</accession>
<sequence>MRPPPVTSSAASPATQRQQTEVRVNIMHDHRVTPGLNPQWVIALVLIVASLYWLRVLAVPLAFSLLLMALVWPIYQHRAFKRRVLHGLSLVASVLFVLIAVAAILSLIGYGIRLVADGLSLYGAQMQETYRSIGLWFAARDISLEPTMAEQLSPSGLLHLVHETAARINAIIGFLALTLIFLIMGLLEAGTFQRRLPHALGADAAERLLTAFEELGWKFRRYMLIRSAVSVLTGILTWLFALSVGLDLAVVWGLLAFSLNYIPFVGSILAVFPPTIFAVVQFASWQTPVVVLAGMALIQFSIGNFLDPRLEGRALAISPFAVIFSIFFWSIVWGIPGAFIGVPLTIALITICGHFHETCWIKRLLSPPPMPEGIKHEK</sequence>
<feature type="transmembrane region" description="Helical" evidence="6">
    <location>
        <begin position="228"/>
        <end position="255"/>
    </location>
</feature>
<keyword evidence="5 6" id="KW-0472">Membrane</keyword>
<dbReference type="InterPro" id="IPR002549">
    <property type="entry name" value="AI-2E-like"/>
</dbReference>
<keyword evidence="8" id="KW-1185">Reference proteome</keyword>
<evidence type="ECO:0000313" key="8">
    <source>
        <dbReference type="Proteomes" id="UP000464013"/>
    </source>
</evidence>
<keyword evidence="4 6" id="KW-1133">Transmembrane helix</keyword>
<comment type="subcellular location">
    <subcellularLocation>
        <location evidence="1">Membrane</location>
        <topology evidence="1">Multi-pass membrane protein</topology>
    </subcellularLocation>
</comment>
<feature type="transmembrane region" description="Helical" evidence="6">
    <location>
        <begin position="326"/>
        <end position="353"/>
    </location>
</feature>
<gene>
    <name evidence="7" type="ORF">EKK97_07345</name>
</gene>
<feature type="transmembrane region" description="Helical" evidence="6">
    <location>
        <begin position="261"/>
        <end position="282"/>
    </location>
</feature>
<dbReference type="AlphaFoldDB" id="A0A6I6SG60"/>
<protein>
    <submittedName>
        <fullName evidence="7">AI-2E family transporter</fullName>
    </submittedName>
</protein>